<evidence type="ECO:0000313" key="2">
    <source>
        <dbReference type="Proteomes" id="UP000193560"/>
    </source>
</evidence>
<proteinExistence type="predicted"/>
<organism evidence="1 2">
    <name type="scientific">Absidia repens</name>
    <dbReference type="NCBI Taxonomy" id="90262"/>
    <lineage>
        <taxon>Eukaryota</taxon>
        <taxon>Fungi</taxon>
        <taxon>Fungi incertae sedis</taxon>
        <taxon>Mucoromycota</taxon>
        <taxon>Mucoromycotina</taxon>
        <taxon>Mucoromycetes</taxon>
        <taxon>Mucorales</taxon>
        <taxon>Cunninghamellaceae</taxon>
        <taxon>Absidia</taxon>
    </lineage>
</organism>
<sequence>MNHHRRERECVFTVPLKRNATSDGGGGDDELSTVLDHMQIQCVQWIDYILEQQVTDPFFLNDLEVILNGGNLDSSLIQTMSNRCGFKSRHSRLPGHPPPPGNVDLVILNFPLAFHVHPEELVQCFQPQIDGQGNEYISEANRSICACLERGLSILFCHHLGQKYPFVFSQSYADKLSATTKHIPTLARSLYRTMTIAETMSRPNYSSKAKAHIEAMREKIRPLQPCYRQMQQESGFMEPGPNAVWHDIVVGLYYATKRSESLRQHRVIIKAREFKSQLYYSILFFFIIVVQ</sequence>
<name>A0A1X2IEJ4_9FUNG</name>
<dbReference type="Proteomes" id="UP000193560">
    <property type="component" value="Unassembled WGS sequence"/>
</dbReference>
<dbReference type="OrthoDB" id="2287745at2759"/>
<dbReference type="EMBL" id="MCGE01000013">
    <property type="protein sequence ID" value="ORZ15147.1"/>
    <property type="molecule type" value="Genomic_DNA"/>
</dbReference>
<evidence type="ECO:0000313" key="1">
    <source>
        <dbReference type="EMBL" id="ORZ15147.1"/>
    </source>
</evidence>
<protein>
    <submittedName>
        <fullName evidence="1">Uncharacterized protein</fullName>
    </submittedName>
</protein>
<dbReference type="AlphaFoldDB" id="A0A1X2IEJ4"/>
<keyword evidence="2" id="KW-1185">Reference proteome</keyword>
<comment type="caution">
    <text evidence="1">The sequence shown here is derived from an EMBL/GenBank/DDBJ whole genome shotgun (WGS) entry which is preliminary data.</text>
</comment>
<accession>A0A1X2IEJ4</accession>
<gene>
    <name evidence="1" type="ORF">BCR42DRAFT_452014</name>
</gene>
<reference evidence="1 2" key="1">
    <citation type="submission" date="2016-07" db="EMBL/GenBank/DDBJ databases">
        <title>Pervasive Adenine N6-methylation of Active Genes in Fungi.</title>
        <authorList>
            <consortium name="DOE Joint Genome Institute"/>
            <person name="Mondo S.J."/>
            <person name="Dannebaum R.O."/>
            <person name="Kuo R.C."/>
            <person name="Labutti K."/>
            <person name="Haridas S."/>
            <person name="Kuo A."/>
            <person name="Salamov A."/>
            <person name="Ahrendt S.R."/>
            <person name="Lipzen A."/>
            <person name="Sullivan W."/>
            <person name="Andreopoulos W.B."/>
            <person name="Clum A."/>
            <person name="Lindquist E."/>
            <person name="Daum C."/>
            <person name="Ramamoorthy G.K."/>
            <person name="Gryganskyi A."/>
            <person name="Culley D."/>
            <person name="Magnuson J.K."/>
            <person name="James T.Y."/>
            <person name="O'Malley M.A."/>
            <person name="Stajich J.E."/>
            <person name="Spatafora J.W."/>
            <person name="Visel A."/>
            <person name="Grigoriev I.V."/>
        </authorList>
    </citation>
    <scope>NUCLEOTIDE SEQUENCE [LARGE SCALE GENOMIC DNA]</scope>
    <source>
        <strain evidence="1 2">NRRL 1336</strain>
    </source>
</reference>